<dbReference type="InterPro" id="IPR002347">
    <property type="entry name" value="SDR_fam"/>
</dbReference>
<sequence>MPKLFSLEGKVAVVTGSLGLMGKNHCRALAEAGANVVVTDLDQQACDVFASELSIEYSIKSLGLSCDITHKESVVELKDRILEQFLKIDALVNNAAINDMFENPAAAAEQSKFENYPLELFQRSLDVNITGLFLCAQVLGNEMAKQGSGSIINIASTYGLVAPDQSLYARADGSQSFYKSAAYPVTKGAVISFTRFLAAYWGHRGVRVNTLSPGGVENHQDPFFVANYAKRTPLGRMAEPTDYQGPVIFLASDASSYMTGANLVVDGGWTAW</sequence>
<dbReference type="SUPFAM" id="SSF51735">
    <property type="entry name" value="NAD(P)-binding Rossmann-fold domains"/>
    <property type="match status" value="1"/>
</dbReference>
<dbReference type="PANTHER" id="PTHR42760:SF133">
    <property type="entry name" value="3-OXOACYL-[ACYL-CARRIER-PROTEIN] REDUCTASE"/>
    <property type="match status" value="1"/>
</dbReference>
<dbReference type="OrthoDB" id="8653364at2"/>
<dbReference type="eggNOG" id="COG1028">
    <property type="taxonomic scope" value="Bacteria"/>
</dbReference>
<dbReference type="InterPro" id="IPR036291">
    <property type="entry name" value="NAD(P)-bd_dom_sf"/>
</dbReference>
<comment type="similarity">
    <text evidence="1">Belongs to the short-chain dehydrogenases/reductases (SDR) family.</text>
</comment>
<dbReference type="EMBL" id="AYLO01000008">
    <property type="protein sequence ID" value="ESS73953.1"/>
    <property type="molecule type" value="Genomic_DNA"/>
</dbReference>
<accession>V5CAW5</accession>
<evidence type="ECO:0000313" key="3">
    <source>
        <dbReference type="EMBL" id="ESS73953.1"/>
    </source>
</evidence>
<dbReference type="STRING" id="1116472.MGMO_8c00900"/>
<dbReference type="Gene3D" id="3.40.50.720">
    <property type="entry name" value="NAD(P)-binding Rossmann-like Domain"/>
    <property type="match status" value="1"/>
</dbReference>
<keyword evidence="2" id="KW-0560">Oxidoreductase</keyword>
<dbReference type="PRINTS" id="PR00081">
    <property type="entry name" value="GDHRDH"/>
</dbReference>
<dbReference type="GO" id="GO:0016616">
    <property type="term" value="F:oxidoreductase activity, acting on the CH-OH group of donors, NAD or NADP as acceptor"/>
    <property type="evidence" value="ECO:0007669"/>
    <property type="project" value="TreeGrafter"/>
</dbReference>
<evidence type="ECO:0000256" key="1">
    <source>
        <dbReference type="ARBA" id="ARBA00006484"/>
    </source>
</evidence>
<gene>
    <name evidence="3" type="ORF">MGMO_8c00900</name>
</gene>
<protein>
    <submittedName>
        <fullName evidence="3">Short-chain dehydrogenase/reductase SDR</fullName>
    </submittedName>
</protein>
<evidence type="ECO:0000313" key="4">
    <source>
        <dbReference type="Proteomes" id="UP000017842"/>
    </source>
</evidence>
<dbReference type="PRINTS" id="PR00080">
    <property type="entry name" value="SDRFAMILY"/>
</dbReference>
<evidence type="ECO:0000256" key="2">
    <source>
        <dbReference type="ARBA" id="ARBA00023002"/>
    </source>
</evidence>
<dbReference type="Proteomes" id="UP000017842">
    <property type="component" value="Unassembled WGS sequence"/>
</dbReference>
<name>V5CAW5_9GAMM</name>
<keyword evidence="4" id="KW-1185">Reference proteome</keyword>
<dbReference type="PANTHER" id="PTHR42760">
    <property type="entry name" value="SHORT-CHAIN DEHYDROGENASES/REDUCTASES FAMILY MEMBER"/>
    <property type="match status" value="1"/>
</dbReference>
<comment type="caution">
    <text evidence="3">The sequence shown here is derived from an EMBL/GenBank/DDBJ whole genome shotgun (WGS) entry which is preliminary data.</text>
</comment>
<organism evidence="3 4">
    <name type="scientific">Methyloglobulus morosus KoM1</name>
    <dbReference type="NCBI Taxonomy" id="1116472"/>
    <lineage>
        <taxon>Bacteria</taxon>
        <taxon>Pseudomonadati</taxon>
        <taxon>Pseudomonadota</taxon>
        <taxon>Gammaproteobacteria</taxon>
        <taxon>Methylococcales</taxon>
        <taxon>Methylococcaceae</taxon>
        <taxon>Methyloglobulus</taxon>
    </lineage>
</organism>
<dbReference type="Pfam" id="PF13561">
    <property type="entry name" value="adh_short_C2"/>
    <property type="match status" value="1"/>
</dbReference>
<dbReference type="AlphaFoldDB" id="V5CAW5"/>
<dbReference type="FunFam" id="3.40.50.720:FF:000084">
    <property type="entry name" value="Short-chain dehydrogenase reductase"/>
    <property type="match status" value="1"/>
</dbReference>
<dbReference type="RefSeq" id="WP_023493188.1">
    <property type="nucleotide sequence ID" value="NZ_AYLO01000008.1"/>
</dbReference>
<proteinExistence type="inferred from homology"/>
<reference evidence="3 4" key="1">
    <citation type="journal article" date="2013" name="Genome Announc.">
        <title>Draft Genome Sequence of the Methanotrophic Gammaproteobacterium Methyloglobulus morosus DSM 22980 Strain KoM1.</title>
        <authorList>
            <person name="Poehlein A."/>
            <person name="Deutzmann J.S."/>
            <person name="Daniel R."/>
            <person name="Simeonova D.D."/>
        </authorList>
    </citation>
    <scope>NUCLEOTIDE SEQUENCE [LARGE SCALE GENOMIC DNA]</scope>
    <source>
        <strain evidence="3 4">KoM1</strain>
    </source>
</reference>